<evidence type="ECO:0000313" key="2">
    <source>
        <dbReference type="EMBL" id="CAG8822168.1"/>
    </source>
</evidence>
<keyword evidence="3" id="KW-1185">Reference proteome</keyword>
<comment type="caution">
    <text evidence="2">The sequence shown here is derived from an EMBL/GenBank/DDBJ whole genome shotgun (WGS) entry which is preliminary data.</text>
</comment>
<reference evidence="2" key="1">
    <citation type="submission" date="2021-06" db="EMBL/GenBank/DDBJ databases">
        <authorList>
            <person name="Kallberg Y."/>
            <person name="Tangrot J."/>
            <person name="Rosling A."/>
        </authorList>
    </citation>
    <scope>NUCLEOTIDE SEQUENCE</scope>
    <source>
        <strain evidence="2">FL966</strain>
    </source>
</reference>
<keyword evidence="1" id="KW-0175">Coiled coil</keyword>
<proteinExistence type="predicted"/>
<dbReference type="Proteomes" id="UP000789759">
    <property type="component" value="Unassembled WGS sequence"/>
</dbReference>
<dbReference type="AlphaFoldDB" id="A0A9N9PJC0"/>
<feature type="coiled-coil region" evidence="1">
    <location>
        <begin position="25"/>
        <end position="52"/>
    </location>
</feature>
<dbReference type="EMBL" id="CAJVQA010051330">
    <property type="protein sequence ID" value="CAG8822168.1"/>
    <property type="molecule type" value="Genomic_DNA"/>
</dbReference>
<feature type="non-terminal residue" evidence="2">
    <location>
        <position position="100"/>
    </location>
</feature>
<protein>
    <submittedName>
        <fullName evidence="2">24247_t:CDS:1</fullName>
    </submittedName>
</protein>
<evidence type="ECO:0000313" key="3">
    <source>
        <dbReference type="Proteomes" id="UP000789759"/>
    </source>
</evidence>
<gene>
    <name evidence="2" type="ORF">CPELLU_LOCUS19794</name>
</gene>
<feature type="non-terminal residue" evidence="2">
    <location>
        <position position="1"/>
    </location>
</feature>
<dbReference type="OrthoDB" id="10489520at2759"/>
<accession>A0A9N9PJC0</accession>
<evidence type="ECO:0000256" key="1">
    <source>
        <dbReference type="SAM" id="Coils"/>
    </source>
</evidence>
<name>A0A9N9PJC0_9GLOM</name>
<organism evidence="2 3">
    <name type="scientific">Cetraspora pellucida</name>
    <dbReference type="NCBI Taxonomy" id="1433469"/>
    <lineage>
        <taxon>Eukaryota</taxon>
        <taxon>Fungi</taxon>
        <taxon>Fungi incertae sedis</taxon>
        <taxon>Mucoromycota</taxon>
        <taxon>Glomeromycotina</taxon>
        <taxon>Glomeromycetes</taxon>
        <taxon>Diversisporales</taxon>
        <taxon>Gigasporaceae</taxon>
        <taxon>Cetraspora</taxon>
    </lineage>
</organism>
<sequence>ALKLVMSSLQSTTKLNYSHYTYINFTQLILENKMLKNEIKSLKVQLTVIQKELETYKSPRISSLYSVFKKMLLFAKLFINNKSWQKLKETNKETKRKVEE</sequence>